<feature type="compositionally biased region" description="Low complexity" evidence="1">
    <location>
        <begin position="105"/>
        <end position="122"/>
    </location>
</feature>
<feature type="region of interest" description="Disordered" evidence="1">
    <location>
        <begin position="1078"/>
        <end position="1109"/>
    </location>
</feature>
<feature type="domain" description="Bacterial Ig" evidence="2">
    <location>
        <begin position="1011"/>
        <end position="1079"/>
    </location>
</feature>
<feature type="domain" description="Bacterial Ig" evidence="2">
    <location>
        <begin position="136"/>
        <end position="205"/>
    </location>
</feature>
<feature type="domain" description="Bacterial Ig" evidence="2">
    <location>
        <begin position="213"/>
        <end position="301"/>
    </location>
</feature>
<feature type="region of interest" description="Disordered" evidence="1">
    <location>
        <begin position="2555"/>
        <end position="2613"/>
    </location>
</feature>
<keyword evidence="4" id="KW-1185">Reference proteome</keyword>
<dbReference type="Pfam" id="PF17936">
    <property type="entry name" value="Big_6"/>
    <property type="match status" value="7"/>
</dbReference>
<gene>
    <name evidence="3" type="ORF">FHR96_000172</name>
</gene>
<evidence type="ECO:0000256" key="1">
    <source>
        <dbReference type="SAM" id="MobiDB-lite"/>
    </source>
</evidence>
<dbReference type="Gene3D" id="2.60.40.10">
    <property type="entry name" value="Immunoglobulins"/>
    <property type="match status" value="8"/>
</dbReference>
<protein>
    <recommendedName>
        <fullName evidence="2">Bacterial Ig domain-containing protein</fullName>
    </recommendedName>
</protein>
<feature type="domain" description="Bacterial Ig" evidence="2">
    <location>
        <begin position="1786"/>
        <end position="1853"/>
    </location>
</feature>
<feature type="compositionally biased region" description="Polar residues" evidence="1">
    <location>
        <begin position="71"/>
        <end position="83"/>
    </location>
</feature>
<name>A0A7W5G4G7_9GAMM</name>
<feature type="domain" description="Bacterial Ig" evidence="2">
    <location>
        <begin position="402"/>
        <end position="477"/>
    </location>
</feature>
<feature type="compositionally biased region" description="Polar residues" evidence="1">
    <location>
        <begin position="235"/>
        <end position="247"/>
    </location>
</feature>
<dbReference type="Proteomes" id="UP000525987">
    <property type="component" value="Unassembled WGS sequence"/>
</dbReference>
<sequence>MAIDDAGNDSEPATATGDTTAPVAPTVDSVANTLDENGEPDGTTVSGTAEPNSAVEIRDPDTGDVVGTGQADASGNYAITTDTPLEDGKDYDVVAIDDAGNVSEPATATGDIADTTAPDAPTVDSVVNTLDENGVPDGTTVSGSAEPNSTVEIRDPDTGEVVGTGPADENGDYAITTDTPLEDGKDYDVVAIDDAGNVSEPATATGDIADTTAPDAPTVDSVVNTLDENGEPVGTTVSGTAEPNSTVEIRDPATGDVVGSGPADENGDYAITTDTPLEDGKDYDVVATDDAGNVSEPATATGGTADTTAPDAPTLTIVTDTGRSDGDANTYDGTVAVAGLEEGATWEYSSDGGETWSDGEGTSFVLPEGEYAEGAVIARQTDAAGNVSDNGELGAAIVDTTAPEVVIDTVVDGPESSTITGTTEPNSKVEITDAEGNSLGEAVFADDNGEFTFVTDQPVNVEGLSAGVVSDQNPDGSQTAPMITQLDNGDLLYVWGEGANLSTLGDGHLLRGRLYNADGTPKTDTFNVSDVGYNKFVGSGYKNVDGLDVLKMDDGKVAIGWSINYADAADSIQSKMTIIDTNLAPTEAGFKVAEDVSVSEGEAADPESAPILSLTDDGNVFAVYAKDINSAGAPIYGRVFDQSGNALGNEFQIGQNGMDQTIWGGHTRNLYVDQLENGNFVVGIAKEVFDTNAGLAVQHMPIFAVVDVTDPANPLTVASDVEVRSSEENDGYESAPLIHALDDGGFVTLWFDYANLDDSPSRNLLGRLWNADGTPRGDQWEFATPIDGYSGFNTPIVDVTTLDNGTLAIGWNRNTADTNTDVENRPILAIIDPTQSPGDAGFYVLTDTPISASTETGLGAVEGPPVLETLDSGNLVAVWREGYYANDEAIYYRIYDQQGNALTDQKVMIAGGDGSGISANNYANWDSIYVTPTGGDNFAVGWMGADLDGDGTSALTNLIEPTLGTGSDYEINVIAEDVAGNVTTHVEDLSISDAPTVDSMTNTFDASGVPDGSIVSGTAEPNSTVEIRDPDTGDVVGTGVADENGNYEITTAEPLEDGKNYDVFAVDAEGNDSAPAMVTGDLTAPDAPSLSLANDTGRSDSDANTNDGMVDVTGLEAGTLWEYSTDGGGTWNEGQGINFELPEGEYAEGDVIARQTDTFGNVSNTGSLGAVIVDTTLPEVVIDTVTHGETSSTITGTTEPNSRVEITDAEGNSLGDAVFADENGEFTFVTDQPVNLAGLSAGIVSDQNPDGSQTAPMITQLDNGDLLYVWGEGANLSTFGDGHLLRGRLYNADGTPKTDTFDVSDFGYNKAAGSGYKNVDGLDVLKMDDGKVAIGWSINNADAADSIQSMMTIIDTNLAPTEAGFKVAEDVSVSEGEAADPESAPILSLTDDGNVFAVYAKDINSAGAPIYGRVFDQSGNALGDEFQIGQNGMDQTIWGGHTRNLYVDQLENGNFVVGIAKEVFDTSAGLAVQHMPIFAVVDVTDPANPLTVASDVEVRSSEENDGYESAPLIHALDDGGFVTLWFDYANLDDSPSRNLLGRLWNADGTPRGDQWEFATPIDGYSGFNTPIVDVTTLDNGTLAIGWNRNTADTNTDVENRPILAIIDPTQSPGDAGFYVLNDTSISASTETGLGAVEGPPVLETLDSGNLVAVWREGYYTNDEAIYYRIYDQQGNALTDQKVMIAGGDGSGISANNYANWDSIYVTPTGGDNFVVGWMGADLDGDGTSALTNLIEPTLGTGSDYEINVIAEDVAGNVTTHVEDLSISDAPTVDSMTNTFDASGVPDGSIVSGTAEPNSTVEIRDPDTGDVIGTGDADENGNYTITTGTPLEDGKDYDVFAIVEGTDSAPAMVTGDLTAPDAPSLSLANDTGSSAIDEITYDGAVEVVELEVGSLWEYSTDGGETWNEGQGISFDLPEGVYGADDVVVRQTDEAGNVSDTGALGVVTVDTTPPGIEITEVTNQSSSSSIVMGTAEPGSRVEIFDANGDSLGNAVTADANGDFTFTSDRLIKLSAGVVSDQEPDGSQTAPMVTLLDNGNLLYVWGEGANLSTLGDGHLLRGRIYDADGNPQTETFNVSDFGYNKFVGAGYKNVDGLDVLKMDDGKVAIGWSINNADAADSIQSKMTIIDTNLAPTEAGFKVAEDVSVSEGEAADPESAPILSLTDDGNVFAVYAKDINSAGAPIYGRVFDQSGTALGDEFQIGQNGMDQTIWGGHTRNLYVDQLENGNFVVGIAQEFVQGGHQPIFSVVDVTDPANPLTVASDVEVRSQANDGFESAPLIHALDDGGFVTLWFDYANLDDSSSRNLLGRLWNADGTPRGDQWEFATPIDGYSGFNTPIVDVTTLDNGTLAIGWNRNTADTNTTVENRPILAIVDPTQSPGDAGFYVLNDTPISTSTEAGLGAVEGPPVLATLDSGNLVAVWRQGYVGNDEALYYRIYDPQGNAITDQETLVTGGDGAGLSNNNNANWDSIYVTPTGGDDFVVGWMGADHDGDGTSALTNLMTPGYDIVAVAEDIAGNKSVQVEGDVDPAVVGDLSGGAPPVEAESAEASSMMFSLSDMDDGTGDGELVLPEFDSNNVEEEQVASGSETSGEVPVGDFSELQNPLSDELDQNTYVA</sequence>
<reference evidence="3 4" key="1">
    <citation type="submission" date="2020-08" db="EMBL/GenBank/DDBJ databases">
        <title>Genomic Encyclopedia of Type Strains, Phase III (KMG-III): the genomes of soil and plant-associated and newly described type strains.</title>
        <authorList>
            <person name="Whitman W."/>
        </authorList>
    </citation>
    <scope>NUCLEOTIDE SEQUENCE [LARGE SCALE GENOMIC DNA]</scope>
    <source>
        <strain evidence="3 4">CECT 5995</strain>
    </source>
</reference>
<evidence type="ECO:0000313" key="3">
    <source>
        <dbReference type="EMBL" id="MBB3139326.1"/>
    </source>
</evidence>
<feature type="region of interest" description="Disordered" evidence="1">
    <location>
        <begin position="228"/>
        <end position="313"/>
    </location>
</feature>
<evidence type="ECO:0000313" key="4">
    <source>
        <dbReference type="Proteomes" id="UP000525987"/>
    </source>
</evidence>
<feature type="domain" description="Bacterial Ig" evidence="2">
    <location>
        <begin position="39"/>
        <end position="109"/>
    </location>
</feature>
<organism evidence="3 4">
    <name type="scientific">Halomonas organivorans</name>
    <dbReference type="NCBI Taxonomy" id="257772"/>
    <lineage>
        <taxon>Bacteria</taxon>
        <taxon>Pseudomonadati</taxon>
        <taxon>Pseudomonadota</taxon>
        <taxon>Gammaproteobacteria</taxon>
        <taxon>Oceanospirillales</taxon>
        <taxon>Halomonadaceae</taxon>
        <taxon>Halomonas</taxon>
    </lineage>
</organism>
<evidence type="ECO:0000259" key="2">
    <source>
        <dbReference type="Pfam" id="PF17936"/>
    </source>
</evidence>
<feature type="region of interest" description="Disordered" evidence="1">
    <location>
        <begin position="102"/>
        <end position="181"/>
    </location>
</feature>
<feature type="compositionally biased region" description="Polar residues" evidence="1">
    <location>
        <begin position="139"/>
        <end position="151"/>
    </location>
</feature>
<dbReference type="RefSeq" id="WP_221195648.1">
    <property type="nucleotide sequence ID" value="NZ_JACHXM010000001.1"/>
</dbReference>
<accession>A0A7W5G4G7</accession>
<feature type="domain" description="Bacterial Ig" evidence="2">
    <location>
        <begin position="1188"/>
        <end position="1238"/>
    </location>
</feature>
<proteinExistence type="predicted"/>
<feature type="compositionally biased region" description="Polar residues" evidence="1">
    <location>
        <begin position="2597"/>
        <end position="2613"/>
    </location>
</feature>
<comment type="caution">
    <text evidence="3">The sequence shown here is derived from an EMBL/GenBank/DDBJ whole genome shotgun (WGS) entry which is preliminary data.</text>
</comment>
<dbReference type="EMBL" id="JACHXM010000001">
    <property type="protein sequence ID" value="MBB3139326.1"/>
    <property type="molecule type" value="Genomic_DNA"/>
</dbReference>
<feature type="compositionally biased region" description="Low complexity" evidence="1">
    <location>
        <begin position="297"/>
        <end position="313"/>
    </location>
</feature>
<dbReference type="InterPro" id="IPR013783">
    <property type="entry name" value="Ig-like_fold"/>
</dbReference>
<feature type="compositionally biased region" description="Polar residues" evidence="1">
    <location>
        <begin position="1091"/>
        <end position="1107"/>
    </location>
</feature>
<feature type="region of interest" description="Disordered" evidence="1">
    <location>
        <begin position="1"/>
        <end position="86"/>
    </location>
</feature>
<dbReference type="InterPro" id="IPR041498">
    <property type="entry name" value="Big_6"/>
</dbReference>